<reference evidence="6 7" key="1">
    <citation type="journal article" date="2018" name="New Phytol.">
        <title>Comparative genomics and transcriptomics depict ericoid mycorrhizal fungi as versatile saprotrophs and plant mutualists.</title>
        <authorList>
            <person name="Martino E."/>
            <person name="Morin E."/>
            <person name="Grelet G.A."/>
            <person name="Kuo A."/>
            <person name="Kohler A."/>
            <person name="Daghino S."/>
            <person name="Barry K.W."/>
            <person name="Cichocki N."/>
            <person name="Clum A."/>
            <person name="Dockter R.B."/>
            <person name="Hainaut M."/>
            <person name="Kuo R.C."/>
            <person name="LaButti K."/>
            <person name="Lindahl B.D."/>
            <person name="Lindquist E.A."/>
            <person name="Lipzen A."/>
            <person name="Khouja H.R."/>
            <person name="Magnuson J."/>
            <person name="Murat C."/>
            <person name="Ohm R.A."/>
            <person name="Singer S.W."/>
            <person name="Spatafora J.W."/>
            <person name="Wang M."/>
            <person name="Veneault-Fourrey C."/>
            <person name="Henrissat B."/>
            <person name="Grigoriev I.V."/>
            <person name="Martin F.M."/>
            <person name="Perotto S."/>
        </authorList>
    </citation>
    <scope>NUCLEOTIDE SEQUENCE [LARGE SCALE GENOMIC DNA]</scope>
    <source>
        <strain evidence="6 7">ATCC 22711</strain>
    </source>
</reference>
<comment type="similarity">
    <text evidence="1">Belongs to the arginase family. Agmatinase subfamily.</text>
</comment>
<dbReference type="AlphaFoldDB" id="A0A2T3BAW9"/>
<dbReference type="SUPFAM" id="SSF52768">
    <property type="entry name" value="Arginase/deacetylase"/>
    <property type="match status" value="1"/>
</dbReference>
<keyword evidence="3 4" id="KW-0378">Hydrolase</keyword>
<proteinExistence type="inferred from homology"/>
<evidence type="ECO:0000256" key="2">
    <source>
        <dbReference type="ARBA" id="ARBA00022723"/>
    </source>
</evidence>
<dbReference type="STRING" id="857342.A0A2T3BAW9"/>
<name>A0A2T3BAW9_AMORE</name>
<dbReference type="Proteomes" id="UP000241818">
    <property type="component" value="Unassembled WGS sequence"/>
</dbReference>
<dbReference type="RefSeq" id="XP_024724037.1">
    <property type="nucleotide sequence ID" value="XM_024863403.1"/>
</dbReference>
<dbReference type="GO" id="GO:0033389">
    <property type="term" value="P:putrescine biosynthetic process from arginine, via agmatine"/>
    <property type="evidence" value="ECO:0007669"/>
    <property type="project" value="TreeGrafter"/>
</dbReference>
<keyword evidence="5" id="KW-0812">Transmembrane</keyword>
<dbReference type="GeneID" id="36571484"/>
<keyword evidence="5" id="KW-1133">Transmembrane helix</keyword>
<evidence type="ECO:0008006" key="8">
    <source>
        <dbReference type="Google" id="ProtNLM"/>
    </source>
</evidence>
<protein>
    <recommendedName>
        <fullName evidence="8">Agmatinase</fullName>
    </recommendedName>
</protein>
<dbReference type="InterPro" id="IPR020855">
    <property type="entry name" value="Ureohydrolase_Mn_BS"/>
</dbReference>
<keyword evidence="5" id="KW-0472">Membrane</keyword>
<evidence type="ECO:0000313" key="7">
    <source>
        <dbReference type="Proteomes" id="UP000241818"/>
    </source>
</evidence>
<dbReference type="InterPro" id="IPR006035">
    <property type="entry name" value="Ureohydrolase"/>
</dbReference>
<dbReference type="PRINTS" id="PR00116">
    <property type="entry name" value="ARGINASE"/>
</dbReference>
<dbReference type="InParanoid" id="A0A2T3BAW9"/>
<dbReference type="Gene3D" id="3.40.800.10">
    <property type="entry name" value="Ureohydrolase domain"/>
    <property type="match status" value="1"/>
</dbReference>
<keyword evidence="2" id="KW-0479">Metal-binding</keyword>
<evidence type="ECO:0000313" key="6">
    <source>
        <dbReference type="EMBL" id="PSS25438.1"/>
    </source>
</evidence>
<dbReference type="PANTHER" id="PTHR11358">
    <property type="entry name" value="ARGINASE/AGMATINASE"/>
    <property type="match status" value="1"/>
</dbReference>
<gene>
    <name evidence="6" type="ORF">M430DRAFT_16159</name>
</gene>
<keyword evidence="7" id="KW-1185">Reference proteome</keyword>
<sequence length="466" mass="50585">MHTQRFEEKLKKHITSKYGTKCLSEASSTKKGFHDYHKRIANLTMASYVFTSVLSLATAMSPAGTGTRTRFDKAALVLVSALSLAALFTPAAAKVNVGTGFGYEIEGNWVFIQTDLDYDLPFSNIVTYAHLPWERCFNLAHNNPFDIAIVGFPFDTTVSVKPGARYGPRGIRAGSTKEKPGRTYNVNYGLDWATNWAKIIDCGDVPVTPYDNAHAFIQMEQGYRQLLHKDVVTPALAPPSLDKTTHPRLISLGGDHSIMLPILRSLKSVYGPISVIHFDSHLDSVNPTKGYSGVVSEQSKFTHGTFFWHAAQEGCIANSSVHAGLRTKLFGLGDYENDQEVGFSIIHARDIDDIGVQGIIDKIVAAVGDKMAYISVDIDVLDPGAAPATGAPEAGGWSTREFKRILEGLQDLNIVGADVVEVAPDYDTNAEITSIAAADMIIDIISAMVKKGPLGGFKSKSSKDEL</sequence>
<accession>A0A2T3BAW9</accession>
<dbReference type="PROSITE" id="PS01053">
    <property type="entry name" value="ARGINASE_1"/>
    <property type="match status" value="1"/>
</dbReference>
<evidence type="ECO:0000256" key="3">
    <source>
        <dbReference type="ARBA" id="ARBA00022801"/>
    </source>
</evidence>
<evidence type="ECO:0000256" key="1">
    <source>
        <dbReference type="ARBA" id="ARBA00009227"/>
    </source>
</evidence>
<dbReference type="InterPro" id="IPR023696">
    <property type="entry name" value="Ureohydrolase_dom_sf"/>
</dbReference>
<dbReference type="CDD" id="cd11592">
    <property type="entry name" value="Agmatinase_PAH"/>
    <property type="match status" value="1"/>
</dbReference>
<dbReference type="OrthoDB" id="288726at2759"/>
<organism evidence="6 7">
    <name type="scientific">Amorphotheca resinae ATCC 22711</name>
    <dbReference type="NCBI Taxonomy" id="857342"/>
    <lineage>
        <taxon>Eukaryota</taxon>
        <taxon>Fungi</taxon>
        <taxon>Dikarya</taxon>
        <taxon>Ascomycota</taxon>
        <taxon>Pezizomycotina</taxon>
        <taxon>Leotiomycetes</taxon>
        <taxon>Helotiales</taxon>
        <taxon>Amorphothecaceae</taxon>
        <taxon>Amorphotheca</taxon>
    </lineage>
</organism>
<evidence type="ECO:0000256" key="4">
    <source>
        <dbReference type="RuleBase" id="RU003684"/>
    </source>
</evidence>
<dbReference type="EMBL" id="KZ679007">
    <property type="protein sequence ID" value="PSS25438.1"/>
    <property type="molecule type" value="Genomic_DNA"/>
</dbReference>
<dbReference type="Pfam" id="PF00491">
    <property type="entry name" value="Arginase"/>
    <property type="match status" value="1"/>
</dbReference>
<dbReference type="GO" id="GO:0046872">
    <property type="term" value="F:metal ion binding"/>
    <property type="evidence" value="ECO:0007669"/>
    <property type="project" value="UniProtKB-KW"/>
</dbReference>
<dbReference type="GO" id="GO:0008783">
    <property type="term" value="F:agmatinase activity"/>
    <property type="evidence" value="ECO:0007669"/>
    <property type="project" value="TreeGrafter"/>
</dbReference>
<dbReference type="PROSITE" id="PS51409">
    <property type="entry name" value="ARGINASE_2"/>
    <property type="match status" value="1"/>
</dbReference>
<dbReference type="PANTHER" id="PTHR11358:SF26">
    <property type="entry name" value="GUANIDINO ACID HYDROLASE, MITOCHONDRIAL"/>
    <property type="match status" value="1"/>
</dbReference>
<dbReference type="FunFam" id="3.40.800.10:FF:000014">
    <property type="entry name" value="Arginase family protein"/>
    <property type="match status" value="1"/>
</dbReference>
<feature type="transmembrane region" description="Helical" evidence="5">
    <location>
        <begin position="74"/>
        <end position="93"/>
    </location>
</feature>
<evidence type="ECO:0000256" key="5">
    <source>
        <dbReference type="SAM" id="Phobius"/>
    </source>
</evidence>